<evidence type="ECO:0000256" key="1">
    <source>
        <dbReference type="SAM" id="Phobius"/>
    </source>
</evidence>
<organism evidence="2 3">
    <name type="scientific">Pseudooceanicola marinus</name>
    <dbReference type="NCBI Taxonomy" id="396013"/>
    <lineage>
        <taxon>Bacteria</taxon>
        <taxon>Pseudomonadati</taxon>
        <taxon>Pseudomonadota</taxon>
        <taxon>Alphaproteobacteria</taxon>
        <taxon>Rhodobacterales</taxon>
        <taxon>Paracoccaceae</taxon>
        <taxon>Pseudooceanicola</taxon>
    </lineage>
</organism>
<protein>
    <submittedName>
        <fullName evidence="2">Uncharacterized protein</fullName>
    </submittedName>
</protein>
<dbReference type="Proteomes" id="UP000193963">
    <property type="component" value="Unassembled WGS sequence"/>
</dbReference>
<keyword evidence="1" id="KW-0472">Membrane</keyword>
<keyword evidence="3" id="KW-1185">Reference proteome</keyword>
<feature type="transmembrane region" description="Helical" evidence="1">
    <location>
        <begin position="41"/>
        <end position="67"/>
    </location>
</feature>
<dbReference type="EMBL" id="FWFN01000009">
    <property type="protein sequence ID" value="SLN70182.1"/>
    <property type="molecule type" value="Genomic_DNA"/>
</dbReference>
<dbReference type="AlphaFoldDB" id="A0A1X7A6M0"/>
<sequence length="72" mass="7061">MSTSENLQTAFVALFVSGGSAIATSAGAGLRFWLTGEPPAAGASLGAALIYGLPAAMPALLAAAHFLDRIGA</sequence>
<name>A0A1X7A6M0_9RHOB</name>
<proteinExistence type="predicted"/>
<evidence type="ECO:0000313" key="3">
    <source>
        <dbReference type="Proteomes" id="UP000193963"/>
    </source>
</evidence>
<dbReference type="RefSeq" id="WP_085889725.1">
    <property type="nucleotide sequence ID" value="NZ_FWFN01000009.1"/>
</dbReference>
<accession>A0A1X7A6M0</accession>
<gene>
    <name evidence="2" type="ORF">PSM7751_03698</name>
</gene>
<keyword evidence="1" id="KW-0812">Transmembrane</keyword>
<reference evidence="2 3" key="1">
    <citation type="submission" date="2017-03" db="EMBL/GenBank/DDBJ databases">
        <authorList>
            <person name="Afonso C.L."/>
            <person name="Miller P.J."/>
            <person name="Scott M.A."/>
            <person name="Spackman E."/>
            <person name="Goraichik I."/>
            <person name="Dimitrov K.M."/>
            <person name="Suarez D.L."/>
            <person name="Swayne D.E."/>
        </authorList>
    </citation>
    <scope>NUCLEOTIDE SEQUENCE [LARGE SCALE GENOMIC DNA]</scope>
    <source>
        <strain evidence="2 3">CECT 7751</strain>
    </source>
</reference>
<keyword evidence="1" id="KW-1133">Transmembrane helix</keyword>
<evidence type="ECO:0000313" key="2">
    <source>
        <dbReference type="EMBL" id="SLN70182.1"/>
    </source>
</evidence>